<comment type="caution">
    <text evidence="18">The sequence shown here is derived from an EMBL/GenBank/DDBJ whole genome shotgun (WGS) entry which is preliminary data.</text>
</comment>
<evidence type="ECO:0000313" key="18">
    <source>
        <dbReference type="EMBL" id="EHL09919.1"/>
    </source>
</evidence>
<evidence type="ECO:0000259" key="17">
    <source>
        <dbReference type="Pfam" id="PF02744"/>
    </source>
</evidence>
<dbReference type="AlphaFoldDB" id="G9X3F4"/>
<dbReference type="EMBL" id="AFZE01000058">
    <property type="protein sequence ID" value="EHL09919.1"/>
    <property type="molecule type" value="Genomic_DNA"/>
</dbReference>
<dbReference type="SUPFAM" id="SSF54197">
    <property type="entry name" value="HIT-like"/>
    <property type="match status" value="2"/>
</dbReference>
<dbReference type="Gene3D" id="3.30.428.10">
    <property type="entry name" value="HIT-like"/>
    <property type="match status" value="2"/>
</dbReference>
<sequence length="327" mass="38527">MAEFRYNPLLDDWTIVAGNRQSRPDMPKDYCAFCIGSGKVPDNYDVLMYENDWPSMKPIPDEPDDISTDFYKTAKSFGKAEVILYSPNHNDSIYDLSDEHVLKIVNLWQERFTAMKKDEHIKHVLIFENRGKEVGTTQPHPHGQIYGYGFVPLRIKVELENSKKYYQQTNKSLILKIRDEELKENKRIIMQNDSFVAFIPFYTDYPYGIYIVPKADNLNTIEDFSDKQKYDFALIIKHMQGTFDTLFNKIFPYMMGIYQPPFNDKNYTDVNDYYHFHVKFFPPLRGENSIKWNASSETAAWAKTNPRIPEETAIELQQAYEKYKRSL</sequence>
<dbReference type="UniPathway" id="UPA00214"/>
<evidence type="ECO:0000256" key="15">
    <source>
        <dbReference type="RuleBase" id="RU000506"/>
    </source>
</evidence>
<dbReference type="EC" id="2.7.7.12" evidence="4 12"/>
<feature type="binding site" evidence="14">
    <location>
        <position position="31"/>
    </location>
    <ligand>
        <name>Zn(2+)</name>
        <dbReference type="ChEBI" id="CHEBI:29105"/>
    </ligand>
</feature>
<keyword evidence="9 14" id="KW-0862">Zinc</keyword>
<evidence type="ECO:0000256" key="7">
    <source>
        <dbReference type="ARBA" id="ARBA00022695"/>
    </source>
</evidence>
<dbReference type="GO" id="GO:0033499">
    <property type="term" value="P:galactose catabolic process via UDP-galactose, Leloir pathway"/>
    <property type="evidence" value="ECO:0007669"/>
    <property type="project" value="TreeGrafter"/>
</dbReference>
<dbReference type="NCBIfam" id="TIGR00209">
    <property type="entry name" value="galT_1"/>
    <property type="match status" value="1"/>
</dbReference>
<dbReference type="Proteomes" id="UP000006437">
    <property type="component" value="Unassembled WGS sequence"/>
</dbReference>
<proteinExistence type="inferred from homology"/>
<evidence type="ECO:0000256" key="14">
    <source>
        <dbReference type="PIRSR" id="PIRSR000808-3"/>
    </source>
</evidence>
<evidence type="ECO:0000256" key="13">
    <source>
        <dbReference type="PIRSR" id="PIRSR000808-1"/>
    </source>
</evidence>
<dbReference type="Pfam" id="PF01087">
    <property type="entry name" value="GalP_UDP_transf"/>
    <property type="match status" value="1"/>
</dbReference>
<dbReference type="InterPro" id="IPR019779">
    <property type="entry name" value="GalP_UDPtransf1_His-AS"/>
</dbReference>
<feature type="active site" description="Tele-UMP-histidine intermediate" evidence="13">
    <location>
        <position position="142"/>
    </location>
</feature>
<dbReference type="PANTHER" id="PTHR11943:SF1">
    <property type="entry name" value="GALACTOSE-1-PHOSPHATE URIDYLYLTRANSFERASE"/>
    <property type="match status" value="1"/>
</dbReference>
<dbReference type="BioCyc" id="EBAC796937-HMP:GMGH-913-MONOMER"/>
<dbReference type="GO" id="GO:0008270">
    <property type="term" value="F:zinc ion binding"/>
    <property type="evidence" value="ECO:0007669"/>
    <property type="project" value="InterPro"/>
</dbReference>
<accession>G9X3F4</accession>
<comment type="catalytic activity">
    <reaction evidence="1 15">
        <text>alpha-D-galactose 1-phosphate + UDP-alpha-D-glucose = alpha-D-glucose 1-phosphate + UDP-alpha-D-galactose</text>
        <dbReference type="Rhea" id="RHEA:13989"/>
        <dbReference type="ChEBI" id="CHEBI:58336"/>
        <dbReference type="ChEBI" id="CHEBI:58601"/>
        <dbReference type="ChEBI" id="CHEBI:58885"/>
        <dbReference type="ChEBI" id="CHEBI:66914"/>
        <dbReference type="EC" id="2.7.7.12"/>
    </reaction>
</comment>
<evidence type="ECO:0000256" key="2">
    <source>
        <dbReference type="ARBA" id="ARBA00004947"/>
    </source>
</evidence>
<evidence type="ECO:0000256" key="9">
    <source>
        <dbReference type="ARBA" id="ARBA00022833"/>
    </source>
</evidence>
<dbReference type="InterPro" id="IPR005850">
    <property type="entry name" value="GalP_Utransf_C"/>
</dbReference>
<evidence type="ECO:0000256" key="10">
    <source>
        <dbReference type="ARBA" id="ARBA00023144"/>
    </source>
</evidence>
<feature type="binding site" evidence="14">
    <location>
        <position position="34"/>
    </location>
    <ligand>
        <name>Zn(2+)</name>
        <dbReference type="ChEBI" id="CHEBI:29105"/>
    </ligand>
</feature>
<evidence type="ECO:0000313" key="19">
    <source>
        <dbReference type="Proteomes" id="UP000006437"/>
    </source>
</evidence>
<evidence type="ECO:0000256" key="4">
    <source>
        <dbReference type="ARBA" id="ARBA00012384"/>
    </source>
</evidence>
<comment type="cofactor">
    <cofactor evidence="14">
        <name>Zn(2+)</name>
        <dbReference type="ChEBI" id="CHEBI:29105"/>
    </cofactor>
    <text evidence="14">Binds 1 zinc ion per subunit.</text>
</comment>
<feature type="domain" description="Galactose-1-phosphate uridyl transferase N-terminal" evidence="16">
    <location>
        <begin position="39"/>
        <end position="152"/>
    </location>
</feature>
<keyword evidence="6 15" id="KW-0808">Transferase</keyword>
<dbReference type="HOGENOM" id="CLU_029960_1_1_9"/>
<keyword evidence="11 15" id="KW-0119">Carbohydrate metabolism</keyword>
<name>G9X3F4_9FIRM</name>
<evidence type="ECO:0000256" key="5">
    <source>
        <dbReference type="ARBA" id="ARBA00016340"/>
    </source>
</evidence>
<dbReference type="RefSeq" id="WP_009525146.1">
    <property type="nucleotide sequence ID" value="NZ_JBQMYE010000004.1"/>
</dbReference>
<evidence type="ECO:0000259" key="16">
    <source>
        <dbReference type="Pfam" id="PF01087"/>
    </source>
</evidence>
<evidence type="ECO:0000256" key="8">
    <source>
        <dbReference type="ARBA" id="ARBA00022723"/>
    </source>
</evidence>
<dbReference type="GO" id="GO:0008108">
    <property type="term" value="F:UDP-glucose:hexose-1-phosphate uridylyltransferase activity"/>
    <property type="evidence" value="ECO:0007669"/>
    <property type="project" value="UniProtKB-UniRule"/>
</dbReference>
<evidence type="ECO:0000256" key="11">
    <source>
        <dbReference type="ARBA" id="ARBA00023277"/>
    </source>
</evidence>
<dbReference type="InterPro" id="IPR036265">
    <property type="entry name" value="HIT-like_sf"/>
</dbReference>
<dbReference type="PROSITE" id="PS00117">
    <property type="entry name" value="GAL_P_UDP_TRANSF_I"/>
    <property type="match status" value="1"/>
</dbReference>
<comment type="similarity">
    <text evidence="3 15">Belongs to the galactose-1-phosphate uridylyltransferase type 1 family.</text>
</comment>
<evidence type="ECO:0000256" key="3">
    <source>
        <dbReference type="ARBA" id="ARBA00010951"/>
    </source>
</evidence>
<evidence type="ECO:0000256" key="1">
    <source>
        <dbReference type="ARBA" id="ARBA00001107"/>
    </source>
</evidence>
<evidence type="ECO:0000256" key="12">
    <source>
        <dbReference type="NCBIfam" id="TIGR00209"/>
    </source>
</evidence>
<keyword evidence="8 14" id="KW-0479">Metal-binding</keyword>
<organism evidence="18 19">
    <name type="scientific">Peptoanaerobacter stomatis</name>
    <dbReference type="NCBI Taxonomy" id="796937"/>
    <lineage>
        <taxon>Bacteria</taxon>
        <taxon>Bacillati</taxon>
        <taxon>Bacillota</taxon>
        <taxon>Clostridia</taxon>
        <taxon>Peptostreptococcales</taxon>
        <taxon>Filifactoraceae</taxon>
        <taxon>Peptoanaerobacter</taxon>
    </lineage>
</organism>
<feature type="domain" description="Galactose-1-phosphate uridyl transferase C-terminal" evidence="17">
    <location>
        <begin position="159"/>
        <end position="279"/>
    </location>
</feature>
<keyword evidence="7 15" id="KW-0548">Nucleotidyltransferase</keyword>
<gene>
    <name evidence="18" type="ORF">HMPREF9629_00911</name>
</gene>
<protein>
    <recommendedName>
        <fullName evidence="5 12">Galactose-1-phosphate uridylyltransferase</fullName>
        <ecNumber evidence="4 12">2.7.7.12</ecNumber>
    </recommendedName>
</protein>
<dbReference type="InterPro" id="IPR001937">
    <property type="entry name" value="GalP_UDPtransf1"/>
</dbReference>
<feature type="binding site" evidence="14">
    <location>
        <position position="89"/>
    </location>
    <ligand>
        <name>Zn(2+)</name>
        <dbReference type="ChEBI" id="CHEBI:29105"/>
    </ligand>
</feature>
<dbReference type="PATRIC" id="fig|796937.3.peg.2148"/>
<dbReference type="PIRSF" id="PIRSF000808">
    <property type="entry name" value="GalT"/>
    <property type="match status" value="1"/>
</dbReference>
<reference evidence="18 19" key="1">
    <citation type="submission" date="2011-08" db="EMBL/GenBank/DDBJ databases">
        <title>The Genome Sequence of Eubacteriaceae bacterium ACC19a.</title>
        <authorList>
            <consortium name="The Broad Institute Genome Sequencing Platform"/>
            <person name="Earl A."/>
            <person name="Ward D."/>
            <person name="Feldgarden M."/>
            <person name="Gevers D."/>
            <person name="Sizova M."/>
            <person name="Hazen A."/>
            <person name="Epstein S."/>
            <person name="Young S.K."/>
            <person name="Zeng Q."/>
            <person name="Gargeya S."/>
            <person name="Fitzgerald M."/>
            <person name="Haas B."/>
            <person name="Abouelleil A."/>
            <person name="Alvarado L."/>
            <person name="Arachchi H.M."/>
            <person name="Berlin A."/>
            <person name="Brown A."/>
            <person name="Chapman S.B."/>
            <person name="Chen Z."/>
            <person name="Dunbar C."/>
            <person name="Freedman E."/>
            <person name="Gearin G."/>
            <person name="Gellesch M."/>
            <person name="Goldberg J."/>
            <person name="Griggs A."/>
            <person name="Gujja S."/>
            <person name="Heiman D."/>
            <person name="Howarth C."/>
            <person name="Larson L."/>
            <person name="Lui A."/>
            <person name="MacDonald P.J.P."/>
            <person name="Montmayeur A."/>
            <person name="Murphy C."/>
            <person name="Neiman D."/>
            <person name="Pearson M."/>
            <person name="Priest M."/>
            <person name="Roberts A."/>
            <person name="Saif S."/>
            <person name="Shea T."/>
            <person name="Shenoy N."/>
            <person name="Sisk P."/>
            <person name="Stolte C."/>
            <person name="Sykes S."/>
            <person name="Wortman J."/>
            <person name="Nusbaum C."/>
            <person name="Birren B."/>
        </authorList>
    </citation>
    <scope>NUCLEOTIDE SEQUENCE [LARGE SCALE GENOMIC DNA]</scope>
    <source>
        <strain evidence="18 19">ACC19a</strain>
    </source>
</reference>
<dbReference type="GO" id="GO:0005737">
    <property type="term" value="C:cytoplasm"/>
    <property type="evidence" value="ECO:0007669"/>
    <property type="project" value="TreeGrafter"/>
</dbReference>
<dbReference type="Pfam" id="PF02744">
    <property type="entry name" value="GalP_UDP_tr_C"/>
    <property type="match status" value="1"/>
</dbReference>
<feature type="binding site" evidence="14">
    <location>
        <position position="140"/>
    </location>
    <ligand>
        <name>Zn(2+)</name>
        <dbReference type="ChEBI" id="CHEBI:29105"/>
    </ligand>
</feature>
<dbReference type="InterPro" id="IPR005849">
    <property type="entry name" value="GalP_Utransf_N"/>
</dbReference>
<dbReference type="PANTHER" id="PTHR11943">
    <property type="entry name" value="GALACTOSE-1-PHOSPHATE URIDYLYLTRANSFERASE"/>
    <property type="match status" value="1"/>
</dbReference>
<comment type="pathway">
    <text evidence="2 15">Carbohydrate metabolism; galactose metabolism.</text>
</comment>
<evidence type="ECO:0000256" key="6">
    <source>
        <dbReference type="ARBA" id="ARBA00022679"/>
    </source>
</evidence>
<keyword evidence="10 15" id="KW-0299">Galactose metabolism</keyword>